<sequence>MSSVQAGSSGPSSISDPAVKSFIESITPSPSPGETEKEKAEVTAWIDRATNGIQLSELNADLKTRTYLVSNYPSLADFVVYAAVHPTVTKLTPAEYYALPSVTRWFDHIQHQPGFPTSSSSLSPVTFDIENAPKGERKTEVKVKKEKAPKATAPEASALKKDAAPAVSTEVAEVPAQSEGKAKKEKKPKEPKAAGAAPASKDKAGKGAAVPASSDDSGAPIPSMIDLRVGHIVDVKKHPDADGLYVEQIDLGEPEGPRTVVSGLVNYIPIEEMRDKWLIAVCNLKPANMRGIKSFAMVLCASSKDGKDNGIELVSVPEASRIPGERIYFEGFEDKEPLAQLNPKKKIFETIQPGFTTLPTKEAAWVDSATGKTHLIKTQHGPCVAPTLVGASLS</sequence>
<feature type="compositionally biased region" description="Low complexity" evidence="7">
    <location>
        <begin position="1"/>
        <end position="19"/>
    </location>
</feature>
<dbReference type="InterPro" id="IPR002547">
    <property type="entry name" value="tRNA-bd_dom"/>
</dbReference>
<gene>
    <name evidence="10" type="ORF">SISSUDRAFT_990920</name>
</gene>
<feature type="region of interest" description="Disordered" evidence="7">
    <location>
        <begin position="1"/>
        <end position="39"/>
    </location>
</feature>
<dbReference type="Pfam" id="PF21972">
    <property type="entry name" value="Arc1p_N_like"/>
    <property type="match status" value="1"/>
</dbReference>
<dbReference type="STRING" id="1314776.A0A166AAI9"/>
<dbReference type="AlphaFoldDB" id="A0A166AAI9"/>
<feature type="compositionally biased region" description="Polar residues" evidence="7">
    <location>
        <begin position="115"/>
        <end position="124"/>
    </location>
</feature>
<dbReference type="CDD" id="cd02799">
    <property type="entry name" value="tRNA_bind_EMAP-II_like"/>
    <property type="match status" value="1"/>
</dbReference>
<keyword evidence="2" id="KW-0963">Cytoplasm</keyword>
<dbReference type="PANTHER" id="PTHR11586">
    <property type="entry name" value="TRNA-AMINOACYLATION COFACTOR ARC1 FAMILY MEMBER"/>
    <property type="match status" value="1"/>
</dbReference>
<dbReference type="GO" id="GO:0017102">
    <property type="term" value="C:methionyl glutamyl tRNA synthetase complex"/>
    <property type="evidence" value="ECO:0007669"/>
    <property type="project" value="TreeGrafter"/>
</dbReference>
<protein>
    <submittedName>
        <fullName evidence="10">Nucleic acid-binding protein</fullName>
    </submittedName>
</protein>
<keyword evidence="5" id="KW-0648">Protein biosynthesis</keyword>
<dbReference type="PROSITE" id="PS50405">
    <property type="entry name" value="GST_CTER"/>
    <property type="match status" value="1"/>
</dbReference>
<name>A0A166AAI9_9AGAM</name>
<dbReference type="SUPFAM" id="SSF50249">
    <property type="entry name" value="Nucleic acid-binding proteins"/>
    <property type="match status" value="1"/>
</dbReference>
<evidence type="ECO:0000256" key="2">
    <source>
        <dbReference type="ARBA" id="ARBA00022490"/>
    </source>
</evidence>
<feature type="compositionally biased region" description="Basic and acidic residues" evidence="7">
    <location>
        <begin position="131"/>
        <end position="149"/>
    </location>
</feature>
<keyword evidence="3 6" id="KW-0820">tRNA-binding</keyword>
<reference evidence="10 11" key="1">
    <citation type="journal article" date="2016" name="Mol. Biol. Evol.">
        <title>Comparative Genomics of Early-Diverging Mushroom-Forming Fungi Provides Insights into the Origins of Lignocellulose Decay Capabilities.</title>
        <authorList>
            <person name="Nagy L.G."/>
            <person name="Riley R."/>
            <person name="Tritt A."/>
            <person name="Adam C."/>
            <person name="Daum C."/>
            <person name="Floudas D."/>
            <person name="Sun H."/>
            <person name="Yadav J.S."/>
            <person name="Pangilinan J."/>
            <person name="Larsson K.H."/>
            <person name="Matsuura K."/>
            <person name="Barry K."/>
            <person name="Labutti K."/>
            <person name="Kuo R."/>
            <person name="Ohm R.A."/>
            <person name="Bhattacharya S.S."/>
            <person name="Shirouzu T."/>
            <person name="Yoshinaga Y."/>
            <person name="Martin F.M."/>
            <person name="Grigoriev I.V."/>
            <person name="Hibbett D.S."/>
        </authorList>
    </citation>
    <scope>NUCLEOTIDE SEQUENCE [LARGE SCALE GENOMIC DNA]</scope>
    <source>
        <strain evidence="10 11">HHB10207 ss-3</strain>
    </source>
</reference>
<dbReference type="InterPro" id="IPR010987">
    <property type="entry name" value="Glutathione-S-Trfase_C-like"/>
</dbReference>
<evidence type="ECO:0000313" key="10">
    <source>
        <dbReference type="EMBL" id="KZT35142.1"/>
    </source>
</evidence>
<dbReference type="FunFam" id="2.40.50.140:FF:000047">
    <property type="entry name" value="tyrosine--tRNA ligase, cytoplasmic isoform X2"/>
    <property type="match status" value="1"/>
</dbReference>
<comment type="subcellular location">
    <subcellularLocation>
        <location evidence="1">Cytoplasm</location>
    </subcellularLocation>
</comment>
<dbReference type="InterPro" id="IPR012340">
    <property type="entry name" value="NA-bd_OB-fold"/>
</dbReference>
<evidence type="ECO:0000256" key="6">
    <source>
        <dbReference type="PROSITE-ProRule" id="PRU00209"/>
    </source>
</evidence>
<dbReference type="Gene3D" id="2.40.50.140">
    <property type="entry name" value="Nucleic acid-binding proteins"/>
    <property type="match status" value="1"/>
</dbReference>
<evidence type="ECO:0000256" key="3">
    <source>
        <dbReference type="ARBA" id="ARBA00022555"/>
    </source>
</evidence>
<dbReference type="Pfam" id="PF01588">
    <property type="entry name" value="tRNA_bind"/>
    <property type="match status" value="1"/>
</dbReference>
<evidence type="ECO:0000256" key="5">
    <source>
        <dbReference type="ARBA" id="ARBA00022917"/>
    </source>
</evidence>
<dbReference type="InterPro" id="IPR051270">
    <property type="entry name" value="Tyrosine-tRNA_ligase_regulator"/>
</dbReference>
<dbReference type="InterPro" id="IPR036282">
    <property type="entry name" value="Glutathione-S-Trfase_C_sf"/>
</dbReference>
<dbReference type="EMBL" id="KV428151">
    <property type="protein sequence ID" value="KZT35142.1"/>
    <property type="molecule type" value="Genomic_DNA"/>
</dbReference>
<proteinExistence type="predicted"/>
<feature type="region of interest" description="Disordered" evidence="7">
    <location>
        <begin position="115"/>
        <end position="221"/>
    </location>
</feature>
<evidence type="ECO:0000256" key="4">
    <source>
        <dbReference type="ARBA" id="ARBA00022884"/>
    </source>
</evidence>
<dbReference type="PANTHER" id="PTHR11586:SF33">
    <property type="entry name" value="AMINOACYL TRNA SYNTHASE COMPLEX-INTERACTING MULTIFUNCTIONAL PROTEIN 1"/>
    <property type="match status" value="1"/>
</dbReference>
<dbReference type="PROSITE" id="PS50886">
    <property type="entry name" value="TRBD"/>
    <property type="match status" value="1"/>
</dbReference>
<keyword evidence="4 6" id="KW-0694">RNA-binding</keyword>
<accession>A0A166AAI9</accession>
<dbReference type="InterPro" id="IPR053836">
    <property type="entry name" value="Arc1-like_N"/>
</dbReference>
<feature type="domain" description="GST C-terminal" evidence="8">
    <location>
        <begin position="1"/>
        <end position="141"/>
    </location>
</feature>
<evidence type="ECO:0000256" key="7">
    <source>
        <dbReference type="SAM" id="MobiDB-lite"/>
    </source>
</evidence>
<dbReference type="Gene3D" id="1.20.1050.10">
    <property type="match status" value="1"/>
</dbReference>
<feature type="domain" description="TRNA-binding" evidence="9">
    <location>
        <begin position="221"/>
        <end position="328"/>
    </location>
</feature>
<keyword evidence="11" id="KW-1185">Reference proteome</keyword>
<dbReference type="OrthoDB" id="19141at2759"/>
<dbReference type="GO" id="GO:0000049">
    <property type="term" value="F:tRNA binding"/>
    <property type="evidence" value="ECO:0007669"/>
    <property type="project" value="UniProtKB-UniRule"/>
</dbReference>
<dbReference type="SUPFAM" id="SSF47616">
    <property type="entry name" value="GST C-terminal domain-like"/>
    <property type="match status" value="1"/>
</dbReference>
<dbReference type="GO" id="GO:0006412">
    <property type="term" value="P:translation"/>
    <property type="evidence" value="ECO:0007669"/>
    <property type="project" value="UniProtKB-KW"/>
</dbReference>
<organism evidence="10 11">
    <name type="scientific">Sistotremastrum suecicum HHB10207 ss-3</name>
    <dbReference type="NCBI Taxonomy" id="1314776"/>
    <lineage>
        <taxon>Eukaryota</taxon>
        <taxon>Fungi</taxon>
        <taxon>Dikarya</taxon>
        <taxon>Basidiomycota</taxon>
        <taxon>Agaricomycotina</taxon>
        <taxon>Agaricomycetes</taxon>
        <taxon>Sistotremastrales</taxon>
        <taxon>Sistotremastraceae</taxon>
        <taxon>Sistotremastrum</taxon>
    </lineage>
</organism>
<dbReference type="Proteomes" id="UP000076798">
    <property type="component" value="Unassembled WGS sequence"/>
</dbReference>
<evidence type="ECO:0000259" key="9">
    <source>
        <dbReference type="PROSITE" id="PS50886"/>
    </source>
</evidence>
<evidence type="ECO:0000259" key="8">
    <source>
        <dbReference type="PROSITE" id="PS50405"/>
    </source>
</evidence>
<evidence type="ECO:0000256" key="1">
    <source>
        <dbReference type="ARBA" id="ARBA00004496"/>
    </source>
</evidence>
<dbReference type="CDD" id="cd10289">
    <property type="entry name" value="GST_C_AaRS_like"/>
    <property type="match status" value="1"/>
</dbReference>
<evidence type="ECO:0000313" key="11">
    <source>
        <dbReference type="Proteomes" id="UP000076798"/>
    </source>
</evidence>